<dbReference type="EMBL" id="CALNXJ010000043">
    <property type="protein sequence ID" value="CAH3147289.1"/>
    <property type="molecule type" value="Genomic_DNA"/>
</dbReference>
<dbReference type="Proteomes" id="UP001159428">
    <property type="component" value="Unassembled WGS sequence"/>
</dbReference>
<dbReference type="InterPro" id="IPR036188">
    <property type="entry name" value="FAD/NAD-bd_sf"/>
</dbReference>
<keyword evidence="7" id="KW-0472">Membrane</keyword>
<protein>
    <recommendedName>
        <fullName evidence="8">Amine oxidase domain-containing protein</fullName>
    </recommendedName>
</protein>
<evidence type="ECO:0000259" key="8">
    <source>
        <dbReference type="Pfam" id="PF01593"/>
    </source>
</evidence>
<sequence length="647" mass="72381">MALVMQFVELVSTFLQNSSGTFLFLTLLVAVLIPLVFFRIRAKLNKRGPNPFTFDCRRPPQPLVLDQAERDKVIKQGFVARKVPDNLDAIVIGSGIGGLTSAALLAKAGKKVLVLEQHDQAGGCCHSFIDKGYEFDPGIHYIGEMNCTGTMRLLSDQLTEGQLDWVPLEKQFDTVVIGNGDNARKYPICGGRQDEYRNALYESFPKERKAIDQYMKLLKDVRKSMPGYVAFKLMPVWLAKFMFTTGISNWMTKFFKYSKRSVAEVLEELTDDKDLQTVLAYNFGDYGTLPGEGSFAMHAILANHYLFGAFYPRGGASEIAFHIIPVIEKAGGKVLVRARVSKILVEEASGKVQGVRVQKGGSEMDIFAPVVISAAGIYNTFETLLRCEKPIPDKNLLKSEGVRHGYAAMSVYVGLKGTKEDFRLKASNVWAFTDNELDKSTRKYLQSDAATAGTEDIPLLFISFPSTKDPDWDRRHPGKTTCTVITLAPYEWFERWENERVMKRGEEYEEFKNRIGKRIWEQTCKLFPQVCDRVDFFDVGSPLSNRYYIAAPRGEIYGIDHHIDRFSPNAAMKLRPDTSIPGLYLTGQDILSCGFAGAMFSGVITASAVLKRNLFADMSRLQTEVKKKAAKSADMENGVASDGLVKE</sequence>
<dbReference type="InterPro" id="IPR002937">
    <property type="entry name" value="Amino_oxidase"/>
</dbReference>
<reference evidence="9 10" key="1">
    <citation type="submission" date="2022-05" db="EMBL/GenBank/DDBJ databases">
        <authorList>
            <consortium name="Genoscope - CEA"/>
            <person name="William W."/>
        </authorList>
    </citation>
    <scope>NUCLEOTIDE SEQUENCE [LARGE SCALE GENOMIC DNA]</scope>
</reference>
<dbReference type="PANTHER" id="PTHR46091">
    <property type="entry name" value="BLR7054 PROTEIN"/>
    <property type="match status" value="1"/>
</dbReference>
<keyword evidence="7" id="KW-1133">Transmembrane helix</keyword>
<name>A0AAU9XGY1_9CNID</name>
<evidence type="ECO:0000256" key="1">
    <source>
        <dbReference type="ARBA" id="ARBA00005855"/>
    </source>
</evidence>
<dbReference type="InterPro" id="IPR052206">
    <property type="entry name" value="Retinol_saturase"/>
</dbReference>
<evidence type="ECO:0000256" key="7">
    <source>
        <dbReference type="SAM" id="Phobius"/>
    </source>
</evidence>
<gene>
    <name evidence="9" type="ORF">PMEA_00023636</name>
</gene>
<dbReference type="AlphaFoldDB" id="A0AAU9XGY1"/>
<keyword evidence="4" id="KW-0274">FAD</keyword>
<evidence type="ECO:0000313" key="9">
    <source>
        <dbReference type="EMBL" id="CAH3147289.1"/>
    </source>
</evidence>
<evidence type="ECO:0000313" key="10">
    <source>
        <dbReference type="Proteomes" id="UP001159428"/>
    </source>
</evidence>
<proteinExistence type="inferred from homology"/>
<feature type="domain" description="Amine oxidase" evidence="8">
    <location>
        <begin position="96"/>
        <end position="610"/>
    </location>
</feature>
<dbReference type="SUPFAM" id="SSF51905">
    <property type="entry name" value="FAD/NAD(P)-binding domain"/>
    <property type="match status" value="1"/>
</dbReference>
<evidence type="ECO:0000256" key="5">
    <source>
        <dbReference type="ARBA" id="ARBA00022857"/>
    </source>
</evidence>
<comment type="similarity">
    <text evidence="1">Belongs to the carotenoid/retinoid oxidoreductase family. CrtISO subfamily.</text>
</comment>
<accession>A0AAU9XGY1</accession>
<keyword evidence="10" id="KW-1185">Reference proteome</keyword>
<evidence type="ECO:0000256" key="4">
    <source>
        <dbReference type="ARBA" id="ARBA00022827"/>
    </source>
</evidence>
<keyword evidence="5" id="KW-0521">NADP</keyword>
<keyword evidence="3" id="KW-0732">Signal</keyword>
<evidence type="ECO:0000256" key="6">
    <source>
        <dbReference type="ARBA" id="ARBA00023027"/>
    </source>
</evidence>
<feature type="transmembrane region" description="Helical" evidence="7">
    <location>
        <begin position="229"/>
        <end position="251"/>
    </location>
</feature>
<keyword evidence="2" id="KW-0285">Flavoprotein</keyword>
<dbReference type="Pfam" id="PF01593">
    <property type="entry name" value="Amino_oxidase"/>
    <property type="match status" value="1"/>
</dbReference>
<organism evidence="9 10">
    <name type="scientific">Pocillopora meandrina</name>
    <dbReference type="NCBI Taxonomy" id="46732"/>
    <lineage>
        <taxon>Eukaryota</taxon>
        <taxon>Metazoa</taxon>
        <taxon>Cnidaria</taxon>
        <taxon>Anthozoa</taxon>
        <taxon>Hexacorallia</taxon>
        <taxon>Scleractinia</taxon>
        <taxon>Astrocoeniina</taxon>
        <taxon>Pocilloporidae</taxon>
        <taxon>Pocillopora</taxon>
    </lineage>
</organism>
<keyword evidence="6" id="KW-0520">NAD</keyword>
<dbReference type="GO" id="GO:0016491">
    <property type="term" value="F:oxidoreductase activity"/>
    <property type="evidence" value="ECO:0007669"/>
    <property type="project" value="InterPro"/>
</dbReference>
<comment type="caution">
    <text evidence="9">The sequence shown here is derived from an EMBL/GenBank/DDBJ whole genome shotgun (WGS) entry which is preliminary data.</text>
</comment>
<keyword evidence="7" id="KW-0812">Transmembrane</keyword>
<evidence type="ECO:0000256" key="2">
    <source>
        <dbReference type="ARBA" id="ARBA00022630"/>
    </source>
</evidence>
<evidence type="ECO:0000256" key="3">
    <source>
        <dbReference type="ARBA" id="ARBA00022729"/>
    </source>
</evidence>
<feature type="transmembrane region" description="Helical" evidence="7">
    <location>
        <begin position="20"/>
        <end position="38"/>
    </location>
</feature>
<dbReference type="Gene3D" id="3.50.50.60">
    <property type="entry name" value="FAD/NAD(P)-binding domain"/>
    <property type="match status" value="2"/>
</dbReference>
<dbReference type="PANTHER" id="PTHR46091:SF3">
    <property type="entry name" value="AMINE OXIDASE DOMAIN-CONTAINING PROTEIN"/>
    <property type="match status" value="1"/>
</dbReference>